<evidence type="ECO:0000256" key="2">
    <source>
        <dbReference type="ARBA" id="ARBA00006416"/>
    </source>
</evidence>
<comment type="function">
    <text evidence="9">Mediates the uptake of pyruvate into mitochondria.</text>
</comment>
<dbReference type="PANTHER" id="PTHR14154">
    <property type="entry name" value="UPF0041 BRAIN PROTEIN 44-RELATED"/>
    <property type="match status" value="1"/>
</dbReference>
<reference evidence="11 12" key="1">
    <citation type="journal article" date="2018" name="Elife">
        <title>Firefly genomes illuminate parallel origins of bioluminescence in beetles.</title>
        <authorList>
            <person name="Fallon T.R."/>
            <person name="Lower S.E."/>
            <person name="Chang C.H."/>
            <person name="Bessho-Uehara M."/>
            <person name="Martin G.J."/>
            <person name="Bewick A.J."/>
            <person name="Behringer M."/>
            <person name="Debat H.J."/>
            <person name="Wong I."/>
            <person name="Day J.C."/>
            <person name="Suvorov A."/>
            <person name="Silva C.J."/>
            <person name="Stanger-Hall K.F."/>
            <person name="Hall D.W."/>
            <person name="Schmitz R.J."/>
            <person name="Nelson D.R."/>
            <person name="Lewis S.M."/>
            <person name="Shigenobu S."/>
            <person name="Bybee S.M."/>
            <person name="Larracuente A.M."/>
            <person name="Oba Y."/>
            <person name="Weng J.K."/>
        </authorList>
    </citation>
    <scope>NUCLEOTIDE SEQUENCE [LARGE SCALE GENOMIC DNA]</scope>
    <source>
        <strain evidence="11">1611_PpyrPB1</strain>
        <tissue evidence="11">Whole body</tissue>
    </source>
</reference>
<evidence type="ECO:0000256" key="3">
    <source>
        <dbReference type="ARBA" id="ARBA00022448"/>
    </source>
</evidence>
<evidence type="ECO:0000313" key="11">
    <source>
        <dbReference type="EMBL" id="KAB0797198.1"/>
    </source>
</evidence>
<proteinExistence type="inferred from homology"/>
<dbReference type="EMBL" id="VVIM01000006">
    <property type="protein sequence ID" value="KAB0797198.1"/>
    <property type="molecule type" value="Genomic_DNA"/>
</dbReference>
<gene>
    <name evidence="10" type="ORF">PPYR_08174</name>
    <name evidence="11" type="ORF">PPYR_08192</name>
</gene>
<keyword evidence="7 9" id="KW-0496">Mitochondrion</keyword>
<comment type="subcellular location">
    <subcellularLocation>
        <location evidence="1 9">Mitochondrion inner membrane</location>
        <topology evidence="1 9">Multi-pass membrane protein</topology>
    </subcellularLocation>
</comment>
<evidence type="ECO:0000256" key="8">
    <source>
        <dbReference type="ARBA" id="ARBA00023136"/>
    </source>
</evidence>
<dbReference type="EMBL" id="VVIM01000006">
    <property type="protein sequence ID" value="KAB0797180.1"/>
    <property type="molecule type" value="Genomic_DNA"/>
</dbReference>
<keyword evidence="4" id="KW-0812">Transmembrane</keyword>
<dbReference type="OrthoDB" id="869189at2759"/>
<dbReference type="FunCoup" id="A0A5N4AJ06">
    <property type="interactions" value="525"/>
</dbReference>
<comment type="caution">
    <text evidence="11">The sequence shown here is derived from an EMBL/GenBank/DDBJ whole genome shotgun (WGS) entry which is preliminary data.</text>
</comment>
<keyword evidence="5 9" id="KW-0999">Mitochondrion inner membrane</keyword>
<evidence type="ECO:0000313" key="12">
    <source>
        <dbReference type="Proteomes" id="UP000327044"/>
    </source>
</evidence>
<reference evidence="11" key="2">
    <citation type="submission" date="2019-08" db="EMBL/GenBank/DDBJ databases">
        <authorList>
            <consortium name="Photinus pyralis genome working group"/>
            <person name="Fallon T.R."/>
            <person name="Sander Lower S.E."/>
            <person name="Weng J.-K."/>
        </authorList>
    </citation>
    <scope>NUCLEOTIDE SEQUENCE</scope>
    <source>
        <strain evidence="11">1611_PpyrPB1</strain>
        <tissue evidence="11">Whole body</tissue>
    </source>
</reference>
<dbReference type="AlphaFoldDB" id="A0A5N4AJ06"/>
<keyword evidence="3 9" id="KW-0813">Transport</keyword>
<dbReference type="GO" id="GO:0006850">
    <property type="term" value="P:pyruvate import into mitochondria"/>
    <property type="evidence" value="ECO:0007669"/>
    <property type="project" value="InterPro"/>
</dbReference>
<evidence type="ECO:0000313" key="10">
    <source>
        <dbReference type="EMBL" id="KAB0797180.1"/>
    </source>
</evidence>
<evidence type="ECO:0000256" key="4">
    <source>
        <dbReference type="ARBA" id="ARBA00022692"/>
    </source>
</evidence>
<dbReference type="Proteomes" id="UP000327044">
    <property type="component" value="Unassembled WGS sequence"/>
</dbReference>
<evidence type="ECO:0000256" key="1">
    <source>
        <dbReference type="ARBA" id="ARBA00004448"/>
    </source>
</evidence>
<dbReference type="GO" id="GO:0005743">
    <property type="term" value="C:mitochondrial inner membrane"/>
    <property type="evidence" value="ECO:0007669"/>
    <property type="project" value="UniProtKB-SubCell"/>
</dbReference>
<keyword evidence="6" id="KW-1133">Transmembrane helix</keyword>
<dbReference type="InParanoid" id="A0A5N4AJ06"/>
<organism evidence="11 12">
    <name type="scientific">Photinus pyralis</name>
    <name type="common">Common eastern firefly</name>
    <name type="synonym">Lampyris pyralis</name>
    <dbReference type="NCBI Taxonomy" id="7054"/>
    <lineage>
        <taxon>Eukaryota</taxon>
        <taxon>Metazoa</taxon>
        <taxon>Ecdysozoa</taxon>
        <taxon>Arthropoda</taxon>
        <taxon>Hexapoda</taxon>
        <taxon>Insecta</taxon>
        <taxon>Pterygota</taxon>
        <taxon>Neoptera</taxon>
        <taxon>Endopterygota</taxon>
        <taxon>Coleoptera</taxon>
        <taxon>Polyphaga</taxon>
        <taxon>Elateriformia</taxon>
        <taxon>Elateroidea</taxon>
        <taxon>Lampyridae</taxon>
        <taxon>Lampyrinae</taxon>
        <taxon>Photinus</taxon>
    </lineage>
</organism>
<keyword evidence="12" id="KW-1185">Reference proteome</keyword>
<name>A0A5N4AJ06_PHOPY</name>
<accession>A0A5N4AJ06</accession>
<evidence type="ECO:0000256" key="5">
    <source>
        <dbReference type="ARBA" id="ARBA00022792"/>
    </source>
</evidence>
<keyword evidence="8" id="KW-0472">Membrane</keyword>
<sequence length="121" mass="13782">MSIIYRKTIGMVEKVIPKKCLPFWNHPAGPKTVFFWAPSFKWGLVIAGISDLTRPADKLSMPQTIALASSGFIWSRYSLIIIPKNVYLFSVNLFVGVTQLYQLARAFRYHQSLKDKDAKTT</sequence>
<dbReference type="Pfam" id="PF03650">
    <property type="entry name" value="MPC"/>
    <property type="match status" value="1"/>
</dbReference>
<evidence type="ECO:0000256" key="7">
    <source>
        <dbReference type="ARBA" id="ARBA00023128"/>
    </source>
</evidence>
<dbReference type="InterPro" id="IPR005336">
    <property type="entry name" value="MPC"/>
</dbReference>
<comment type="similarity">
    <text evidence="2 9">Belongs to the mitochondrial pyruvate carrier (MPC) (TC 2.A.105) family.</text>
</comment>
<protein>
    <recommendedName>
        <fullName evidence="9">Mitochondrial pyruvate carrier</fullName>
    </recommendedName>
</protein>
<evidence type="ECO:0000256" key="9">
    <source>
        <dbReference type="RuleBase" id="RU363100"/>
    </source>
</evidence>
<evidence type="ECO:0000256" key="6">
    <source>
        <dbReference type="ARBA" id="ARBA00022989"/>
    </source>
</evidence>